<protein>
    <submittedName>
        <fullName evidence="5">Phage repressor</fullName>
    </submittedName>
</protein>
<comment type="caution">
    <text evidence="5">The sequence shown here is derived from an EMBL/GenBank/DDBJ whole genome shotgun (WGS) entry which is preliminary data.</text>
</comment>
<dbReference type="Pfam" id="PF00717">
    <property type="entry name" value="Peptidase_S24"/>
    <property type="match status" value="1"/>
</dbReference>
<dbReference type="Gene3D" id="2.10.109.10">
    <property type="entry name" value="Umud Fragment, subunit A"/>
    <property type="match status" value="1"/>
</dbReference>
<dbReference type="PANTHER" id="PTHR40661">
    <property type="match status" value="1"/>
</dbReference>
<dbReference type="InterPro" id="IPR036286">
    <property type="entry name" value="LexA/Signal_pep-like_sf"/>
</dbReference>
<dbReference type="STRING" id="1000565.METUNv1_01710"/>
<evidence type="ECO:0000256" key="2">
    <source>
        <dbReference type="ARBA" id="ARBA00023125"/>
    </source>
</evidence>
<keyword evidence="6" id="KW-1185">Reference proteome</keyword>
<dbReference type="GO" id="GO:0003677">
    <property type="term" value="F:DNA binding"/>
    <property type="evidence" value="ECO:0007669"/>
    <property type="project" value="UniProtKB-KW"/>
</dbReference>
<evidence type="ECO:0000256" key="1">
    <source>
        <dbReference type="ARBA" id="ARBA00023015"/>
    </source>
</evidence>
<dbReference type="PANTHER" id="PTHR40661:SF3">
    <property type="entry name" value="FELS-1 PROPHAGE TRANSCRIPTIONAL REGULATOR"/>
    <property type="match status" value="1"/>
</dbReference>
<dbReference type="CDD" id="cd06529">
    <property type="entry name" value="S24_LexA-like"/>
    <property type="match status" value="1"/>
</dbReference>
<dbReference type="InterPro" id="IPR039418">
    <property type="entry name" value="LexA-like"/>
</dbReference>
<dbReference type="InterPro" id="IPR015927">
    <property type="entry name" value="Peptidase_S24_S26A/B/C"/>
</dbReference>
<dbReference type="eggNOG" id="COG2932">
    <property type="taxonomic scope" value="Bacteria"/>
</dbReference>
<reference evidence="5 6" key="1">
    <citation type="journal article" date="2011" name="J. Bacteriol.">
        <title>Genome sequence of Methyloversatilis universalis FAM5T, a methylotrophic representative of the order Rhodocyclales.</title>
        <authorList>
            <person name="Kittichotirat W."/>
            <person name="Good N.M."/>
            <person name="Hall R."/>
            <person name="Bringel F."/>
            <person name="Lajus A."/>
            <person name="Medigue C."/>
            <person name="Smalley N.E."/>
            <person name="Beck D."/>
            <person name="Bumgarner R."/>
            <person name="Vuilleumier S."/>
            <person name="Kalyuzhnaya M.G."/>
        </authorList>
    </citation>
    <scope>NUCLEOTIDE SEQUENCE [LARGE SCALE GENOMIC DNA]</scope>
    <source>
        <strain evidence="6">ATCC BAA-1314 / JCM 13912 / FAM5</strain>
    </source>
</reference>
<evidence type="ECO:0000313" key="6">
    <source>
        <dbReference type="Proteomes" id="UP000005019"/>
    </source>
</evidence>
<gene>
    <name evidence="5" type="ORF">METUNv1_01710</name>
</gene>
<evidence type="ECO:0000313" key="5">
    <source>
        <dbReference type="EMBL" id="EGK71932.1"/>
    </source>
</evidence>
<dbReference type="SUPFAM" id="SSF51306">
    <property type="entry name" value="LexA/Signal peptidase"/>
    <property type="match status" value="1"/>
</dbReference>
<evidence type="ECO:0000256" key="3">
    <source>
        <dbReference type="ARBA" id="ARBA00023163"/>
    </source>
</evidence>
<keyword evidence="1" id="KW-0805">Transcription regulation</keyword>
<dbReference type="AlphaFoldDB" id="F5RBR5"/>
<name>F5RBR5_METUF</name>
<dbReference type="EMBL" id="AFHG01000044">
    <property type="protein sequence ID" value="EGK71932.1"/>
    <property type="molecule type" value="Genomic_DNA"/>
</dbReference>
<organism evidence="5 6">
    <name type="scientific">Methyloversatilis universalis (strain ATCC BAA-1314 / DSM 25237 / JCM 13912 / CCUG 52030 / FAM5)</name>
    <dbReference type="NCBI Taxonomy" id="1000565"/>
    <lineage>
        <taxon>Bacteria</taxon>
        <taxon>Pseudomonadati</taxon>
        <taxon>Pseudomonadota</taxon>
        <taxon>Betaproteobacteria</taxon>
        <taxon>Nitrosomonadales</taxon>
        <taxon>Sterolibacteriaceae</taxon>
        <taxon>Methyloversatilis</taxon>
    </lineage>
</organism>
<dbReference type="Proteomes" id="UP000005019">
    <property type="component" value="Unassembled WGS sequence"/>
</dbReference>
<proteinExistence type="predicted"/>
<feature type="domain" description="Peptidase S24/S26A/S26B/S26C" evidence="4">
    <location>
        <begin position="2"/>
        <end position="73"/>
    </location>
</feature>
<sequence>MEDGDTMLVDRGVSEIREDGIFVIALDDELYVKRVQRRLPDKAIIIKSDNPHYEPMVVENGDRNKLEILGRVVWVWKGIKL</sequence>
<keyword evidence="3" id="KW-0804">Transcription</keyword>
<keyword evidence="2" id="KW-0238">DNA-binding</keyword>
<accession>F5RBR5</accession>
<evidence type="ECO:0000259" key="4">
    <source>
        <dbReference type="Pfam" id="PF00717"/>
    </source>
</evidence>